<keyword evidence="1" id="KW-0472">Membrane</keyword>
<evidence type="ECO:0000313" key="4">
    <source>
        <dbReference type="Proteomes" id="UP000250079"/>
    </source>
</evidence>
<feature type="transmembrane region" description="Helical" evidence="1">
    <location>
        <begin position="116"/>
        <end position="138"/>
    </location>
</feature>
<dbReference type="AlphaFoldDB" id="A0A2Z2NLN3"/>
<dbReference type="SMART" id="SM00974">
    <property type="entry name" value="T5orf172"/>
    <property type="match status" value="1"/>
</dbReference>
<dbReference type="EMBL" id="CP018632">
    <property type="protein sequence ID" value="ASJ70688.1"/>
    <property type="molecule type" value="Genomic_DNA"/>
</dbReference>
<dbReference type="Proteomes" id="UP000250079">
    <property type="component" value="Chromosome"/>
</dbReference>
<dbReference type="KEGG" id="gai:IMCC3135_02875"/>
<keyword evidence="1" id="KW-1133">Transmembrane helix</keyword>
<proteinExistence type="predicted"/>
<keyword evidence="4" id="KW-1185">Reference proteome</keyword>
<dbReference type="OrthoDB" id="8265034at2"/>
<evidence type="ECO:0000256" key="1">
    <source>
        <dbReference type="SAM" id="Phobius"/>
    </source>
</evidence>
<name>A0A2Z2NLN3_9GAMM</name>
<reference evidence="3 4" key="1">
    <citation type="submission" date="2016-12" db="EMBL/GenBank/DDBJ databases">
        <authorList>
            <person name="Song W.-J."/>
            <person name="Kurnit D.M."/>
        </authorList>
    </citation>
    <scope>NUCLEOTIDE SEQUENCE [LARGE SCALE GENOMIC DNA]</scope>
    <source>
        <strain evidence="3 4">IMCC3135</strain>
    </source>
</reference>
<gene>
    <name evidence="3" type="ORF">IMCC3135_02875</name>
</gene>
<keyword evidence="1" id="KW-0812">Transmembrane</keyword>
<accession>A0A2Z2NLN3</accession>
<sequence>MSKGYIYAARQPGAREVKIGKTRKNPAVRLGQLNNTSVFKDLEFEFLLSVSDHDAVEKAVHVLLAQYRVRKDREFFRCSPRKARSAIKRAAVGRGRYSVATASEKAIGTVRRSLQLLLGTSLSILGLGVTAVLLFIIYVDPVPHGESAVWMLGLMAASATMLWSGFNLMRSRT</sequence>
<evidence type="ECO:0000259" key="2">
    <source>
        <dbReference type="SMART" id="SM00974"/>
    </source>
</evidence>
<protein>
    <recommendedName>
        <fullName evidence="2">Bacteriophage T5 Orf172 DNA-binding domain-containing protein</fullName>
    </recommendedName>
</protein>
<feature type="domain" description="Bacteriophage T5 Orf172 DNA-binding" evidence="2">
    <location>
        <begin position="11"/>
        <end position="90"/>
    </location>
</feature>
<feature type="transmembrane region" description="Helical" evidence="1">
    <location>
        <begin position="150"/>
        <end position="169"/>
    </location>
</feature>
<organism evidence="3 4">
    <name type="scientific">Granulosicoccus antarcticus IMCC3135</name>
    <dbReference type="NCBI Taxonomy" id="1192854"/>
    <lineage>
        <taxon>Bacteria</taxon>
        <taxon>Pseudomonadati</taxon>
        <taxon>Pseudomonadota</taxon>
        <taxon>Gammaproteobacteria</taxon>
        <taxon>Chromatiales</taxon>
        <taxon>Granulosicoccaceae</taxon>
        <taxon>Granulosicoccus</taxon>
    </lineage>
</organism>
<dbReference type="RefSeq" id="WP_088916206.1">
    <property type="nucleotide sequence ID" value="NZ_CP018632.1"/>
</dbReference>
<evidence type="ECO:0000313" key="3">
    <source>
        <dbReference type="EMBL" id="ASJ70688.1"/>
    </source>
</evidence>
<dbReference type="Pfam" id="PF13455">
    <property type="entry name" value="MUG113"/>
    <property type="match status" value="1"/>
</dbReference>
<dbReference type="InterPro" id="IPR018306">
    <property type="entry name" value="Phage_T5_Orf172_DNA-bd"/>
</dbReference>